<dbReference type="Pfam" id="PF00990">
    <property type="entry name" value="GGDEF"/>
    <property type="match status" value="1"/>
</dbReference>
<dbReference type="SMART" id="SM00267">
    <property type="entry name" value="GGDEF"/>
    <property type="match status" value="1"/>
</dbReference>
<dbReference type="PROSITE" id="PS50887">
    <property type="entry name" value="GGDEF"/>
    <property type="match status" value="1"/>
</dbReference>
<evidence type="ECO:0000259" key="4">
    <source>
        <dbReference type="PROSITE" id="PS50883"/>
    </source>
</evidence>
<dbReference type="InterPro" id="IPR000160">
    <property type="entry name" value="GGDEF_dom"/>
</dbReference>
<protein>
    <submittedName>
        <fullName evidence="6">EAL domain-containing protein</fullName>
    </submittedName>
</protein>
<keyword evidence="1" id="KW-0472">Membrane</keyword>
<dbReference type="InterPro" id="IPR035919">
    <property type="entry name" value="EAL_sf"/>
</dbReference>
<reference evidence="6 7" key="1">
    <citation type="submission" date="2018-08" db="EMBL/GenBank/DDBJ databases">
        <title>Draft genome sequence of Pseudoalteromonas donghaensis HJ51.</title>
        <authorList>
            <person name="Oh J."/>
            <person name="Roh D."/>
        </authorList>
    </citation>
    <scope>NUCLEOTIDE SEQUENCE [LARGE SCALE GENOMIC DNA]</scope>
    <source>
        <strain evidence="6 7">HJ51</strain>
        <plasmid evidence="6 7">unnamed1</plasmid>
    </source>
</reference>
<evidence type="ECO:0000313" key="6">
    <source>
        <dbReference type="EMBL" id="AXV67428.1"/>
    </source>
</evidence>
<dbReference type="PANTHER" id="PTHR44757">
    <property type="entry name" value="DIGUANYLATE CYCLASE DGCP"/>
    <property type="match status" value="1"/>
</dbReference>
<dbReference type="Pfam" id="PF17159">
    <property type="entry name" value="MASE3"/>
    <property type="match status" value="1"/>
</dbReference>
<feature type="transmembrane region" description="Helical" evidence="1">
    <location>
        <begin position="79"/>
        <end position="98"/>
    </location>
</feature>
<name>A0AAD0S3F0_9GAMM</name>
<dbReference type="Pfam" id="PF13426">
    <property type="entry name" value="PAS_9"/>
    <property type="match status" value="1"/>
</dbReference>
<dbReference type="InterPro" id="IPR029016">
    <property type="entry name" value="GAF-like_dom_sf"/>
</dbReference>
<dbReference type="SUPFAM" id="SSF55073">
    <property type="entry name" value="Nucleotide cyclase"/>
    <property type="match status" value="1"/>
</dbReference>
<dbReference type="InterPro" id="IPR000014">
    <property type="entry name" value="PAS"/>
</dbReference>
<gene>
    <name evidence="6" type="ORF">D0907_19165</name>
</gene>
<dbReference type="SUPFAM" id="SSF55781">
    <property type="entry name" value="GAF domain-like"/>
    <property type="match status" value="1"/>
</dbReference>
<keyword evidence="1" id="KW-1133">Transmembrane helix</keyword>
<geneLocation type="plasmid" evidence="6 7">
    <name>unnamed1</name>
</geneLocation>
<feature type="domain" description="PAC" evidence="3">
    <location>
        <begin position="619"/>
        <end position="673"/>
    </location>
</feature>
<dbReference type="PROSITE" id="PS50112">
    <property type="entry name" value="PAS"/>
    <property type="match status" value="1"/>
</dbReference>
<feature type="transmembrane region" description="Helical" evidence="1">
    <location>
        <begin position="12"/>
        <end position="33"/>
    </location>
</feature>
<dbReference type="InterPro" id="IPR052155">
    <property type="entry name" value="Biofilm_reg_signaling"/>
</dbReference>
<dbReference type="SUPFAM" id="SSF141868">
    <property type="entry name" value="EAL domain-like"/>
    <property type="match status" value="1"/>
</dbReference>
<dbReference type="AlphaFoldDB" id="A0AAD0S3F0"/>
<evidence type="ECO:0000259" key="2">
    <source>
        <dbReference type="PROSITE" id="PS50112"/>
    </source>
</evidence>
<dbReference type="SUPFAM" id="SSF55785">
    <property type="entry name" value="PYP-like sensor domain (PAS domain)"/>
    <property type="match status" value="2"/>
</dbReference>
<dbReference type="Gene3D" id="3.20.20.450">
    <property type="entry name" value="EAL domain"/>
    <property type="match status" value="1"/>
</dbReference>
<accession>A0AAD0S3F0</accession>
<dbReference type="CDD" id="cd01948">
    <property type="entry name" value="EAL"/>
    <property type="match status" value="1"/>
</dbReference>
<dbReference type="SMART" id="SM00052">
    <property type="entry name" value="EAL"/>
    <property type="match status" value="1"/>
</dbReference>
<feature type="domain" description="GGDEF" evidence="5">
    <location>
        <begin position="703"/>
        <end position="835"/>
    </location>
</feature>
<dbReference type="PROSITE" id="PS50113">
    <property type="entry name" value="PAC"/>
    <property type="match status" value="1"/>
</dbReference>
<dbReference type="GeneID" id="99507609"/>
<dbReference type="CDD" id="cd00130">
    <property type="entry name" value="PAS"/>
    <property type="match status" value="1"/>
</dbReference>
<dbReference type="SMART" id="SM00091">
    <property type="entry name" value="PAS"/>
    <property type="match status" value="2"/>
</dbReference>
<evidence type="ECO:0000259" key="3">
    <source>
        <dbReference type="PROSITE" id="PS50113"/>
    </source>
</evidence>
<proteinExistence type="predicted"/>
<dbReference type="PROSITE" id="PS50883">
    <property type="entry name" value="EAL"/>
    <property type="match status" value="1"/>
</dbReference>
<feature type="domain" description="EAL" evidence="4">
    <location>
        <begin position="844"/>
        <end position="1099"/>
    </location>
</feature>
<dbReference type="InterPro" id="IPR000700">
    <property type="entry name" value="PAS-assoc_C"/>
</dbReference>
<feature type="domain" description="PAS" evidence="2">
    <location>
        <begin position="548"/>
        <end position="594"/>
    </location>
</feature>
<sequence length="1102" mass="124251">MKQFVHTSHHKELVNTLPYIGVGVLLLAIVLLLEKVGLIATEPFYVGMHTSVELFSVVISFLIFAIGWNTWHFTRNSKLLLLSCLMLCVAIFDALHFLSFSSVSDHEKNMEQVFAFWLFARFFNAAAFLVIATAIWVNYKLFNARVVLSTLLSVTACIVAVVFYFPDWLPTLYIEGGGSSQQKWLIEITLITLYSLAACMFASQLRKPRNTLNIAGKTLVCLLAILSEACFTLYNDASHVTDTLNFFGHIYKGLTYFLLYKIVFVETVIKPYADLENSTEQLSATLTALPDSVFELERDGTFKTIYSDNSPSRVFSNNVLGHNICQLFAPQHAPQFIHSLQQNHLFGLFTIDALPLLINGRTHHFEFSVTLFTYENEHETYLVVARDVTEKIGQMAALLQQSKFNKGLLTLTEISFQEDQETLLNYAVEQAREIANCDGASLYICNEHKQLAYRAVHGSKLDVCTSKLQEKVAVGEAIIVNRKQAKEFGLPSNASSLLVVPVVRHGKCQLAIILQHTEKTFSVHDKNMLTVWAESVWQWFNKITLNKRMHILSQAVEQNPHPIMFTNTDAKIEYMNRAYLDMCQYGYDELIGQSPNMISAGQTDLGVYQGMWQQLNNKQAWVGSLVNKTKHGDAIVEQTTIYPIFDKQGAISNYISFQHDMTKQVESESLIHQLSYFDQQTGLANQVKLQMEFEQVIKAHVGIKSAFILIGLDNFKILNKALGIGNCNLILQNLSARMSNFMGEQVMVARLQGDRFAFITPYTSTEEIDKCAHNLLKVIREPLSINDELIVVTASIGVALCPLDASDFESLLQMAESAMFEVKKLGRNNVLFYAEEMNKAGVRHAQIINAINYALKNNEFSLVFHPQIELATNKMVAAEVLLRWHSASLGCVSPAEFIPIAERCGRISDIDDWVFENTVKTIRQWRDNGMPALTFAINLSATKFVKKNLLRSLTTVLQKYSIEPSCIELELTETIAIGNPQFALNTITKLREAGFKMSIDDFGTGYSSMGYLKEFALDKLKIDKSFIDNLEHPTKADIAIVKAMIDLAKALDMESIAEGVESEKQLQTLKELGCIQIQGYYHSKPMPIDAFYTYATHEHDKN</sequence>
<dbReference type="InterPro" id="IPR033425">
    <property type="entry name" value="MASE3"/>
</dbReference>
<feature type="transmembrane region" description="Helical" evidence="1">
    <location>
        <begin position="214"/>
        <end position="234"/>
    </location>
</feature>
<dbReference type="InterPro" id="IPR043128">
    <property type="entry name" value="Rev_trsase/Diguanyl_cyclase"/>
</dbReference>
<dbReference type="InterPro" id="IPR029787">
    <property type="entry name" value="Nucleotide_cyclase"/>
</dbReference>
<dbReference type="Pfam" id="PF00563">
    <property type="entry name" value="EAL"/>
    <property type="match status" value="1"/>
</dbReference>
<feature type="transmembrane region" description="Helical" evidence="1">
    <location>
        <begin position="184"/>
        <end position="202"/>
    </location>
</feature>
<keyword evidence="1" id="KW-0812">Transmembrane</keyword>
<dbReference type="CDD" id="cd01949">
    <property type="entry name" value="GGDEF"/>
    <property type="match status" value="1"/>
</dbReference>
<dbReference type="NCBIfam" id="TIGR00254">
    <property type="entry name" value="GGDEF"/>
    <property type="match status" value="1"/>
</dbReference>
<dbReference type="KEGG" id="pdj:D0907_19165"/>
<dbReference type="Gene3D" id="3.30.70.270">
    <property type="match status" value="1"/>
</dbReference>
<evidence type="ECO:0000313" key="7">
    <source>
        <dbReference type="Proteomes" id="UP000264605"/>
    </source>
</evidence>
<dbReference type="InterPro" id="IPR035965">
    <property type="entry name" value="PAS-like_dom_sf"/>
</dbReference>
<dbReference type="Gene3D" id="3.30.450.40">
    <property type="match status" value="1"/>
</dbReference>
<dbReference type="NCBIfam" id="TIGR00229">
    <property type="entry name" value="sensory_box"/>
    <property type="match status" value="1"/>
</dbReference>
<dbReference type="Gene3D" id="3.30.450.20">
    <property type="entry name" value="PAS domain"/>
    <property type="match status" value="1"/>
</dbReference>
<dbReference type="PANTHER" id="PTHR44757:SF2">
    <property type="entry name" value="BIOFILM ARCHITECTURE MAINTENANCE PROTEIN MBAA"/>
    <property type="match status" value="1"/>
</dbReference>
<dbReference type="EMBL" id="CP032091">
    <property type="protein sequence ID" value="AXV67428.1"/>
    <property type="molecule type" value="Genomic_DNA"/>
</dbReference>
<dbReference type="RefSeq" id="WP_118845090.1">
    <property type="nucleotide sequence ID" value="NZ_CP032091.1"/>
</dbReference>
<evidence type="ECO:0000259" key="5">
    <source>
        <dbReference type="PROSITE" id="PS50887"/>
    </source>
</evidence>
<feature type="transmembrane region" description="Helical" evidence="1">
    <location>
        <begin position="146"/>
        <end position="164"/>
    </location>
</feature>
<organism evidence="6 7">
    <name type="scientific">Pseudoalteromonas lipolytica</name>
    <dbReference type="NCBI Taxonomy" id="570156"/>
    <lineage>
        <taxon>Bacteria</taxon>
        <taxon>Pseudomonadati</taxon>
        <taxon>Pseudomonadota</taxon>
        <taxon>Gammaproteobacteria</taxon>
        <taxon>Alteromonadales</taxon>
        <taxon>Pseudoalteromonadaceae</taxon>
        <taxon>Pseudoalteromonas</taxon>
    </lineage>
</organism>
<dbReference type="Proteomes" id="UP000264605">
    <property type="component" value="Plasmid unnamed1"/>
</dbReference>
<keyword evidence="6" id="KW-0614">Plasmid</keyword>
<evidence type="ECO:0000256" key="1">
    <source>
        <dbReference type="SAM" id="Phobius"/>
    </source>
</evidence>
<feature type="transmembrane region" description="Helical" evidence="1">
    <location>
        <begin position="118"/>
        <end position="139"/>
    </location>
</feature>
<feature type="transmembrane region" description="Helical" evidence="1">
    <location>
        <begin position="45"/>
        <end position="67"/>
    </location>
</feature>
<dbReference type="InterPro" id="IPR001633">
    <property type="entry name" value="EAL_dom"/>
</dbReference>